<feature type="region of interest" description="Disordered" evidence="1">
    <location>
        <begin position="1"/>
        <end position="81"/>
    </location>
</feature>
<sequence>MVFLSAPRRRLQERAGGARREEPSLSGRVGRELGARGGRGDAGAGQRRWRRKALAPGRCRRCPAKDVGEPAGQNRGGSREGVEITTLLQGIMC</sequence>
<dbReference type="AlphaFoldDB" id="M3Y0J2"/>
<protein>
    <submittedName>
        <fullName evidence="2">Uncharacterized protein</fullName>
    </submittedName>
</protein>
<dbReference type="HOGENOM" id="CLU_2399118_0_0_1"/>
<name>M3Y0J2_MUSPF</name>
<evidence type="ECO:0000256" key="1">
    <source>
        <dbReference type="SAM" id="MobiDB-lite"/>
    </source>
</evidence>
<dbReference type="InParanoid" id="M3Y0J2"/>
<reference evidence="2" key="1">
    <citation type="submission" date="2024-06" db="UniProtKB">
        <authorList>
            <consortium name="Ensembl"/>
        </authorList>
    </citation>
    <scope>IDENTIFICATION</scope>
</reference>
<organism evidence="2">
    <name type="scientific">Mustela putorius furo</name>
    <name type="common">European domestic ferret</name>
    <name type="synonym">Mustela furo</name>
    <dbReference type="NCBI Taxonomy" id="9669"/>
    <lineage>
        <taxon>Eukaryota</taxon>
        <taxon>Metazoa</taxon>
        <taxon>Chordata</taxon>
        <taxon>Craniata</taxon>
        <taxon>Vertebrata</taxon>
        <taxon>Euteleostomi</taxon>
        <taxon>Mammalia</taxon>
        <taxon>Eutheria</taxon>
        <taxon>Laurasiatheria</taxon>
        <taxon>Carnivora</taxon>
        <taxon>Caniformia</taxon>
        <taxon>Musteloidea</taxon>
        <taxon>Mustelidae</taxon>
        <taxon>Mustelinae</taxon>
        <taxon>Mustela</taxon>
    </lineage>
</organism>
<dbReference type="EMBL" id="AEYP01081369">
    <property type="status" value="NOT_ANNOTATED_CDS"/>
    <property type="molecule type" value="Genomic_DNA"/>
</dbReference>
<feature type="compositionally biased region" description="Basic residues" evidence="1">
    <location>
        <begin position="47"/>
        <end position="62"/>
    </location>
</feature>
<accession>M3Y0J2</accession>
<feature type="compositionally biased region" description="Basic and acidic residues" evidence="1">
    <location>
        <begin position="10"/>
        <end position="34"/>
    </location>
</feature>
<evidence type="ECO:0000313" key="2">
    <source>
        <dbReference type="Ensembl" id="ENSMPUP00000004843.1"/>
    </source>
</evidence>
<dbReference type="Ensembl" id="ENSMPUT00000004927.1">
    <property type="protein sequence ID" value="ENSMPUP00000004843.1"/>
    <property type="gene ID" value="ENSMPUG00000004883.1"/>
</dbReference>
<proteinExistence type="predicted"/>